<accession>A0ACC0UUG0</accession>
<gene>
    <name evidence="1" type="ORF">N3K66_007602</name>
</gene>
<keyword evidence="2" id="KW-1185">Reference proteome</keyword>
<dbReference type="EMBL" id="CM047946">
    <property type="protein sequence ID" value="KAI9897746.1"/>
    <property type="molecule type" value="Genomic_DNA"/>
</dbReference>
<protein>
    <submittedName>
        <fullName evidence="1">Uncharacterized protein</fullName>
    </submittedName>
</protein>
<sequence length="118" mass="13155">MLYELIAIVRPGNLVEVKEIANTVGSLVLSNGGVVRGISNWGVFALPKPLTVHQMRHTHGHYFAMRYDSSAGVHAELRKTLRLEPRMIRSAHVKLGDGKLETLARFGAPKWRTTVNEL</sequence>
<evidence type="ECO:0000313" key="1">
    <source>
        <dbReference type="EMBL" id="KAI9897746.1"/>
    </source>
</evidence>
<organism evidence="1 2">
    <name type="scientific">Trichothecium roseum</name>
    <dbReference type="NCBI Taxonomy" id="47278"/>
    <lineage>
        <taxon>Eukaryota</taxon>
        <taxon>Fungi</taxon>
        <taxon>Dikarya</taxon>
        <taxon>Ascomycota</taxon>
        <taxon>Pezizomycotina</taxon>
        <taxon>Sordariomycetes</taxon>
        <taxon>Hypocreomycetidae</taxon>
        <taxon>Hypocreales</taxon>
        <taxon>Hypocreales incertae sedis</taxon>
        <taxon>Trichothecium</taxon>
    </lineage>
</organism>
<proteinExistence type="predicted"/>
<reference evidence="1" key="1">
    <citation type="submission" date="2022-10" db="EMBL/GenBank/DDBJ databases">
        <title>Complete Genome of Trichothecium roseum strain YXFP-22015, a Plant Pathogen Isolated from Citrus.</title>
        <authorList>
            <person name="Wang Y."/>
            <person name="Zhu L."/>
        </authorList>
    </citation>
    <scope>NUCLEOTIDE SEQUENCE</scope>
    <source>
        <strain evidence="1">YXFP-22015</strain>
    </source>
</reference>
<comment type="caution">
    <text evidence="1">The sequence shown here is derived from an EMBL/GenBank/DDBJ whole genome shotgun (WGS) entry which is preliminary data.</text>
</comment>
<evidence type="ECO:0000313" key="2">
    <source>
        <dbReference type="Proteomes" id="UP001163324"/>
    </source>
</evidence>
<name>A0ACC0UUG0_9HYPO</name>
<dbReference type="Proteomes" id="UP001163324">
    <property type="component" value="Chromosome 7"/>
</dbReference>